<dbReference type="Proteomes" id="UP001163882">
    <property type="component" value="Chromosome"/>
</dbReference>
<keyword evidence="3" id="KW-1185">Reference proteome</keyword>
<dbReference type="InterPro" id="IPR000182">
    <property type="entry name" value="GNAT_dom"/>
</dbReference>
<sequence>MTATPPILTTDRLVLRAPQMADFEDYAALMQSERAIHMGGPFDREGAWYAFCHDTAQWLLMGHGALMVDVGDQTVGQVAINSGPLFPEHELGWLVYAGQEGKGYALEAANCIKAWARETLALPSLVSYVDHDNHRSRRLAERLGAALDPDAARPDPDDLVYRHW</sequence>
<organism evidence="2 3">
    <name type="scientific">Pelagibacterium flavum</name>
    <dbReference type="NCBI Taxonomy" id="2984530"/>
    <lineage>
        <taxon>Bacteria</taxon>
        <taxon>Pseudomonadati</taxon>
        <taxon>Pseudomonadota</taxon>
        <taxon>Alphaproteobacteria</taxon>
        <taxon>Hyphomicrobiales</taxon>
        <taxon>Devosiaceae</taxon>
        <taxon>Pelagibacterium</taxon>
    </lineage>
</organism>
<dbReference type="PROSITE" id="PS51186">
    <property type="entry name" value="GNAT"/>
    <property type="match status" value="1"/>
</dbReference>
<protein>
    <submittedName>
        <fullName evidence="2">GNAT family N-acetyltransferase</fullName>
    </submittedName>
</protein>
<dbReference type="PANTHER" id="PTHR43792">
    <property type="entry name" value="GNAT FAMILY, PUTATIVE (AFU_ORTHOLOGUE AFUA_3G00765)-RELATED-RELATED"/>
    <property type="match status" value="1"/>
</dbReference>
<dbReference type="RefSeq" id="WP_264227166.1">
    <property type="nucleotide sequence ID" value="NZ_CP107716.1"/>
</dbReference>
<accession>A0ABY6IWN9</accession>
<proteinExistence type="predicted"/>
<dbReference type="InterPro" id="IPR016181">
    <property type="entry name" value="Acyl_CoA_acyltransferase"/>
</dbReference>
<dbReference type="InterPro" id="IPR051531">
    <property type="entry name" value="N-acetyltransferase"/>
</dbReference>
<dbReference type="Pfam" id="PF13302">
    <property type="entry name" value="Acetyltransf_3"/>
    <property type="match status" value="1"/>
</dbReference>
<dbReference type="Gene3D" id="3.40.630.30">
    <property type="match status" value="1"/>
</dbReference>
<reference evidence="2" key="1">
    <citation type="submission" date="2022-10" db="EMBL/GenBank/DDBJ databases">
        <title>YIM 151497 complete genome.</title>
        <authorList>
            <person name="Chen X."/>
        </authorList>
    </citation>
    <scope>NUCLEOTIDE SEQUENCE</scope>
    <source>
        <strain evidence="2">YIM 151497</strain>
    </source>
</reference>
<dbReference type="SUPFAM" id="SSF55729">
    <property type="entry name" value="Acyl-CoA N-acyltransferases (Nat)"/>
    <property type="match status" value="1"/>
</dbReference>
<evidence type="ECO:0000313" key="3">
    <source>
        <dbReference type="Proteomes" id="UP001163882"/>
    </source>
</evidence>
<name>A0ABY6IWN9_9HYPH</name>
<evidence type="ECO:0000313" key="2">
    <source>
        <dbReference type="EMBL" id="UYQ73605.1"/>
    </source>
</evidence>
<dbReference type="EMBL" id="CP107716">
    <property type="protein sequence ID" value="UYQ73605.1"/>
    <property type="molecule type" value="Genomic_DNA"/>
</dbReference>
<dbReference type="PANTHER" id="PTHR43792:SF1">
    <property type="entry name" value="N-ACETYLTRANSFERASE DOMAIN-CONTAINING PROTEIN"/>
    <property type="match status" value="1"/>
</dbReference>
<gene>
    <name evidence="2" type="ORF">OF122_07575</name>
</gene>
<evidence type="ECO:0000259" key="1">
    <source>
        <dbReference type="PROSITE" id="PS51186"/>
    </source>
</evidence>
<feature type="domain" description="N-acetyltransferase" evidence="1">
    <location>
        <begin position="13"/>
        <end position="164"/>
    </location>
</feature>